<proteinExistence type="predicted"/>
<dbReference type="InterPro" id="IPR004841">
    <property type="entry name" value="AA-permease/SLC12A_dom"/>
</dbReference>
<feature type="transmembrane region" description="Helical" evidence="5">
    <location>
        <begin position="395"/>
        <end position="417"/>
    </location>
</feature>
<dbReference type="InterPro" id="IPR050367">
    <property type="entry name" value="APC_superfamily"/>
</dbReference>
<dbReference type="GO" id="GO:0055085">
    <property type="term" value="P:transmembrane transport"/>
    <property type="evidence" value="ECO:0007669"/>
    <property type="project" value="InterPro"/>
</dbReference>
<keyword evidence="4 5" id="KW-0472">Membrane</keyword>
<evidence type="ECO:0000256" key="2">
    <source>
        <dbReference type="ARBA" id="ARBA00022692"/>
    </source>
</evidence>
<keyword evidence="2 5" id="KW-0812">Transmembrane</keyword>
<dbReference type="PANTHER" id="PTHR42770">
    <property type="entry name" value="AMINO ACID TRANSPORTER-RELATED"/>
    <property type="match status" value="1"/>
</dbReference>
<reference evidence="7 8" key="1">
    <citation type="submission" date="2020-07" db="EMBL/GenBank/DDBJ databases">
        <title>Sequencing the genomes of 1000 actinobacteria strains.</title>
        <authorList>
            <person name="Klenk H.-P."/>
        </authorList>
    </citation>
    <scope>NUCLEOTIDE SEQUENCE [LARGE SCALE GENOMIC DNA]</scope>
    <source>
        <strain evidence="7 8">CXB654</strain>
    </source>
</reference>
<feature type="transmembrane region" description="Helical" evidence="5">
    <location>
        <begin position="164"/>
        <end position="185"/>
    </location>
</feature>
<dbReference type="AlphaFoldDB" id="A0A852TWN8"/>
<protein>
    <submittedName>
        <fullName evidence="7">Amino acid transporter</fullName>
    </submittedName>
</protein>
<keyword evidence="3 5" id="KW-1133">Transmembrane helix</keyword>
<name>A0A852TWN8_9ACTN</name>
<feature type="transmembrane region" description="Helical" evidence="5">
    <location>
        <begin position="12"/>
        <end position="32"/>
    </location>
</feature>
<comment type="subcellular location">
    <subcellularLocation>
        <location evidence="1">Membrane</location>
        <topology evidence="1">Multi-pass membrane protein</topology>
    </subcellularLocation>
</comment>
<keyword evidence="8" id="KW-1185">Reference proteome</keyword>
<feature type="transmembrane region" description="Helical" evidence="5">
    <location>
        <begin position="85"/>
        <end position="107"/>
    </location>
</feature>
<organism evidence="7 8">
    <name type="scientific">Spinactinospora alkalitolerans</name>
    <dbReference type="NCBI Taxonomy" id="687207"/>
    <lineage>
        <taxon>Bacteria</taxon>
        <taxon>Bacillati</taxon>
        <taxon>Actinomycetota</taxon>
        <taxon>Actinomycetes</taxon>
        <taxon>Streptosporangiales</taxon>
        <taxon>Nocardiopsidaceae</taxon>
        <taxon>Spinactinospora</taxon>
    </lineage>
</organism>
<evidence type="ECO:0000313" key="8">
    <source>
        <dbReference type="Proteomes" id="UP000589036"/>
    </source>
</evidence>
<feature type="transmembrane region" description="Helical" evidence="5">
    <location>
        <begin position="429"/>
        <end position="446"/>
    </location>
</feature>
<feature type="domain" description="Amino acid permease/ SLC12A" evidence="6">
    <location>
        <begin position="17"/>
        <end position="421"/>
    </location>
</feature>
<feature type="transmembrane region" description="Helical" evidence="5">
    <location>
        <begin position="289"/>
        <end position="314"/>
    </location>
</feature>
<dbReference type="RefSeq" id="WP_179642405.1">
    <property type="nucleotide sequence ID" value="NZ_BAAAYY010000013.1"/>
</dbReference>
<evidence type="ECO:0000256" key="5">
    <source>
        <dbReference type="SAM" id="Phobius"/>
    </source>
</evidence>
<feature type="transmembrane region" description="Helical" evidence="5">
    <location>
        <begin position="137"/>
        <end position="157"/>
    </location>
</feature>
<dbReference type="Pfam" id="PF00324">
    <property type="entry name" value="AA_permease"/>
    <property type="match status" value="1"/>
</dbReference>
<evidence type="ECO:0000313" key="7">
    <source>
        <dbReference type="EMBL" id="NYE46270.1"/>
    </source>
</evidence>
<dbReference type="GO" id="GO:0016020">
    <property type="term" value="C:membrane"/>
    <property type="evidence" value="ECO:0007669"/>
    <property type="project" value="UniProtKB-SubCell"/>
</dbReference>
<evidence type="ECO:0000256" key="1">
    <source>
        <dbReference type="ARBA" id="ARBA00004141"/>
    </source>
</evidence>
<dbReference type="PANTHER" id="PTHR42770:SF7">
    <property type="entry name" value="MEMBRANE PROTEIN"/>
    <property type="match status" value="1"/>
</dbReference>
<feature type="transmembrane region" description="Helical" evidence="5">
    <location>
        <begin position="44"/>
        <end position="65"/>
    </location>
</feature>
<evidence type="ECO:0000259" key="6">
    <source>
        <dbReference type="Pfam" id="PF00324"/>
    </source>
</evidence>
<feature type="transmembrane region" description="Helical" evidence="5">
    <location>
        <begin position="197"/>
        <end position="218"/>
    </location>
</feature>
<feature type="transmembrane region" description="Helical" evidence="5">
    <location>
        <begin position="238"/>
        <end position="261"/>
    </location>
</feature>
<evidence type="ECO:0000256" key="4">
    <source>
        <dbReference type="ARBA" id="ARBA00023136"/>
    </source>
</evidence>
<dbReference type="Proteomes" id="UP000589036">
    <property type="component" value="Unassembled WGS sequence"/>
</dbReference>
<accession>A0A852TWN8</accession>
<sequence>MNTRSEGFIRVLGRGDVLALAFGAMIGFGWVVLTGEFLDSAGSLGAALAFVIGGTIVALVGLTYAELVSAMPRAGGEHNYALRGLGAHGGFVASWGIVLGYLSVVAFEAVALPETVLYLFPDMQAGRLWSVAGYDVYASWAAVGIVAAIVITALNYVGIRPASVFQVIAVLFLLAVGATLLLGAFVGGSTENMRPLFSGGATGLIAVLVATPFLFVGFDVIPQSAEEIRLPYRQVGKLLILSVVCASAWYILIMLTVGSALSREGLLDAQLASADGMAALWDSRTMGTVLILGGITGILTSWNAFLIGASRLLYAMAVSGMVPRWFGRLHPKYKTPANALLFIGGLSVLAPLFGDQMLTWLVNAGGINIVIAYIMVATSFLALRRREPGMARPFRVPAGTAVGVLALVLSLGLAVLYLPGMPAALAWPYEWLIVGGWWVLGAVFLWRLPRVAAGADAEERLLTAIARRGG</sequence>
<dbReference type="EMBL" id="JACCCC010000001">
    <property type="protein sequence ID" value="NYE46270.1"/>
    <property type="molecule type" value="Genomic_DNA"/>
</dbReference>
<evidence type="ECO:0000256" key="3">
    <source>
        <dbReference type="ARBA" id="ARBA00022989"/>
    </source>
</evidence>
<dbReference type="PIRSF" id="PIRSF006060">
    <property type="entry name" value="AA_transporter"/>
    <property type="match status" value="1"/>
</dbReference>
<feature type="transmembrane region" description="Helical" evidence="5">
    <location>
        <begin position="360"/>
        <end position="383"/>
    </location>
</feature>
<gene>
    <name evidence="7" type="ORF">HDA32_001390</name>
</gene>
<comment type="caution">
    <text evidence="7">The sequence shown here is derived from an EMBL/GenBank/DDBJ whole genome shotgun (WGS) entry which is preliminary data.</text>
</comment>
<feature type="transmembrane region" description="Helical" evidence="5">
    <location>
        <begin position="335"/>
        <end position="354"/>
    </location>
</feature>
<dbReference type="Gene3D" id="1.20.1740.10">
    <property type="entry name" value="Amino acid/polyamine transporter I"/>
    <property type="match status" value="1"/>
</dbReference>